<keyword evidence="5" id="KW-1185">Reference proteome</keyword>
<name>A0A7L9UAK1_9BURK</name>
<dbReference type="InterPro" id="IPR019734">
    <property type="entry name" value="TPR_rpt"/>
</dbReference>
<dbReference type="SUPFAM" id="SSF48452">
    <property type="entry name" value="TPR-like"/>
    <property type="match status" value="1"/>
</dbReference>
<dbReference type="InterPro" id="IPR050261">
    <property type="entry name" value="FrsA_esterase"/>
</dbReference>
<reference evidence="4 5" key="1">
    <citation type="submission" date="2020-10" db="EMBL/GenBank/DDBJ databases">
        <title>Genome sequencing of Massilia sp. LPB0304.</title>
        <authorList>
            <person name="Kim J."/>
        </authorList>
    </citation>
    <scope>NUCLEOTIDE SEQUENCE [LARGE SCALE GENOMIC DNA]</scope>
    <source>
        <strain evidence="4 5">LPB0304</strain>
    </source>
</reference>
<dbReference type="InterPro" id="IPR029058">
    <property type="entry name" value="AB_hydrolase_fold"/>
</dbReference>
<evidence type="ECO:0000313" key="4">
    <source>
        <dbReference type="EMBL" id="QOL51998.1"/>
    </source>
</evidence>
<dbReference type="KEGG" id="mlir:LPB04_11580"/>
<dbReference type="InterPro" id="IPR000383">
    <property type="entry name" value="Xaa-Pro-like_dom"/>
</dbReference>
<dbReference type="PROSITE" id="PS50005">
    <property type="entry name" value="TPR"/>
    <property type="match status" value="1"/>
</dbReference>
<evidence type="ECO:0000259" key="3">
    <source>
        <dbReference type="Pfam" id="PF02129"/>
    </source>
</evidence>
<dbReference type="Pfam" id="PF02129">
    <property type="entry name" value="Peptidase_S15"/>
    <property type="match status" value="1"/>
</dbReference>
<gene>
    <name evidence="4" type="ORF">LPB04_11580</name>
</gene>
<dbReference type="Proteomes" id="UP000593875">
    <property type="component" value="Chromosome"/>
</dbReference>
<dbReference type="Gene3D" id="3.40.50.1820">
    <property type="entry name" value="alpha/beta hydrolase"/>
    <property type="match status" value="1"/>
</dbReference>
<dbReference type="AlphaFoldDB" id="A0A7L9UAK1"/>
<dbReference type="PANTHER" id="PTHR22946:SF9">
    <property type="entry name" value="POLYKETIDE TRANSFERASE AF380"/>
    <property type="match status" value="1"/>
</dbReference>
<keyword evidence="2" id="KW-0802">TPR repeat</keyword>
<proteinExistence type="predicted"/>
<evidence type="ECO:0000256" key="2">
    <source>
        <dbReference type="PROSITE-ProRule" id="PRU00339"/>
    </source>
</evidence>
<keyword evidence="1 4" id="KW-0378">Hydrolase</keyword>
<dbReference type="InterPro" id="IPR011990">
    <property type="entry name" value="TPR-like_helical_dom_sf"/>
</dbReference>
<dbReference type="EMBL" id="CP062941">
    <property type="protein sequence ID" value="QOL51998.1"/>
    <property type="molecule type" value="Genomic_DNA"/>
</dbReference>
<organism evidence="4 5">
    <name type="scientific">Massilia litorea</name>
    <dbReference type="NCBI Taxonomy" id="2769491"/>
    <lineage>
        <taxon>Bacteria</taxon>
        <taxon>Pseudomonadati</taxon>
        <taxon>Pseudomonadota</taxon>
        <taxon>Betaproteobacteria</taxon>
        <taxon>Burkholderiales</taxon>
        <taxon>Oxalobacteraceae</taxon>
        <taxon>Telluria group</taxon>
        <taxon>Massilia</taxon>
    </lineage>
</organism>
<evidence type="ECO:0000313" key="5">
    <source>
        <dbReference type="Proteomes" id="UP000593875"/>
    </source>
</evidence>
<dbReference type="Gene3D" id="1.25.40.10">
    <property type="entry name" value="Tetratricopeptide repeat domain"/>
    <property type="match status" value="1"/>
</dbReference>
<dbReference type="SUPFAM" id="SSF53474">
    <property type="entry name" value="alpha/beta-Hydrolases"/>
    <property type="match status" value="1"/>
</dbReference>
<dbReference type="GO" id="GO:0052689">
    <property type="term" value="F:carboxylic ester hydrolase activity"/>
    <property type="evidence" value="ECO:0007669"/>
    <property type="project" value="UniProtKB-ARBA"/>
</dbReference>
<evidence type="ECO:0000256" key="1">
    <source>
        <dbReference type="ARBA" id="ARBA00022801"/>
    </source>
</evidence>
<accession>A0A7L9UAK1</accession>
<protein>
    <submittedName>
        <fullName evidence="4">Dienelactone hydrolase family protein</fullName>
    </submittedName>
</protein>
<sequence>MGLQVVQQYDQSRMYKTRVDMTTGEPATGKRTRPMQMLLWYPAARGGRPVVYRDYMDTIPTEDEFGRSPAEVGRATQRAIDGYAGARRDALLREVARPMLAVRNARAESGSFPVVIYAPSLSESAMENADLCEYLASQGYVVLSSASLGPRTRAMTTDLEGLEAQAADIAYLIGYASSLPQADTARVAVVGFSWGGLANVLAAAKDDRIQAIVSLDGSVRGTREFVDGGKDAAKYVTPARVAIPMLFVGRRPMTVEELNRAEVDSRYSFMNEMKYADVHIVTLLPMKHMDFSSYSLRMSQDGRFGDYTRDDIALAHSWAMRYARHFLDAYLKKDPAGLAFLDNSPAANKAPPHMMLASARHGSGQIPPTLENFVAALAAEGFDQAIPLYAKFAAQDPAFKLGPKEIYGWGVQLARQNRPAQAREIFRLGTHLNPDAVFMIDGLAEMQAASGQTKEALGTYRRVLALDPKHTDAARYVKEHGGPSGAAL</sequence>
<dbReference type="PANTHER" id="PTHR22946">
    <property type="entry name" value="DIENELACTONE HYDROLASE DOMAIN-CONTAINING PROTEIN-RELATED"/>
    <property type="match status" value="1"/>
</dbReference>
<feature type="domain" description="Xaa-Pro dipeptidyl-peptidase-like" evidence="3">
    <location>
        <begin position="108"/>
        <end position="229"/>
    </location>
</feature>
<feature type="repeat" description="TPR" evidence="2">
    <location>
        <begin position="437"/>
        <end position="470"/>
    </location>
</feature>